<dbReference type="AlphaFoldDB" id="A0A1N7KYG6"/>
<accession>A0A1N7KYG6</accession>
<dbReference type="RefSeq" id="WP_076514704.1">
    <property type="nucleotide sequence ID" value="NZ_FTOH01000003.1"/>
</dbReference>
<keyword evidence="4" id="KW-1185">Reference proteome</keyword>
<protein>
    <recommendedName>
        <fullName evidence="2">Adenylyl/Guanylyl and SMODS C-terminal sensor domain-containing protein</fullName>
    </recommendedName>
</protein>
<dbReference type="GO" id="GO:0051607">
    <property type="term" value="P:defense response to virus"/>
    <property type="evidence" value="ECO:0007669"/>
    <property type="project" value="UniProtKB-KW"/>
</dbReference>
<evidence type="ECO:0000256" key="1">
    <source>
        <dbReference type="ARBA" id="ARBA00023118"/>
    </source>
</evidence>
<dbReference type="Proteomes" id="UP000185639">
    <property type="component" value="Unassembled WGS sequence"/>
</dbReference>
<dbReference type="STRING" id="484498.SAMN05421686_103167"/>
<dbReference type="InterPro" id="IPR006116">
    <property type="entry name" value="NT_2-5OAS_ClassI-CCAase"/>
</dbReference>
<dbReference type="EMBL" id="FTOH01000003">
    <property type="protein sequence ID" value="SIS66628.1"/>
    <property type="molecule type" value="Genomic_DNA"/>
</dbReference>
<feature type="domain" description="Adenylyl/Guanylyl and SMODS C-terminal sensor" evidence="2">
    <location>
        <begin position="303"/>
        <end position="430"/>
    </location>
</feature>
<evidence type="ECO:0000313" key="4">
    <source>
        <dbReference type="Proteomes" id="UP000185639"/>
    </source>
</evidence>
<dbReference type="Gene3D" id="3.30.460.10">
    <property type="entry name" value="Beta Polymerase, domain 2"/>
    <property type="match status" value="1"/>
</dbReference>
<evidence type="ECO:0000259" key="2">
    <source>
        <dbReference type="Pfam" id="PF18134"/>
    </source>
</evidence>
<reference evidence="4" key="1">
    <citation type="submission" date="2017-01" db="EMBL/GenBank/DDBJ databases">
        <authorList>
            <person name="Varghese N."/>
            <person name="Submissions S."/>
        </authorList>
    </citation>
    <scope>NUCLEOTIDE SEQUENCE [LARGE SCALE GENOMIC DNA]</scope>
    <source>
        <strain evidence="4">DSM 24913</strain>
    </source>
</reference>
<proteinExistence type="predicted"/>
<organism evidence="3 4">
    <name type="scientific">Thalassolituus maritimus</name>
    <dbReference type="NCBI Taxonomy" id="484498"/>
    <lineage>
        <taxon>Bacteria</taxon>
        <taxon>Pseudomonadati</taxon>
        <taxon>Pseudomonadota</taxon>
        <taxon>Gammaproteobacteria</taxon>
        <taxon>Oceanospirillales</taxon>
        <taxon>Oceanospirillaceae</taxon>
        <taxon>Thalassolituus</taxon>
    </lineage>
</organism>
<keyword evidence="1" id="KW-0051">Antiviral defense</keyword>
<sequence length="430" mass="49482">MSVSDMFKEFLENIKVQKSDQFKQRYEQITKALNLKFRGTDSTTANSLQVGSYGRYTGIKGISDLDMVYIMPSSKWDDYKDHKQSKLLTDVKEAIKSRYPSTDVKVDGLVVSVKYQSFHVEVQPVFDRYNSDGSGYFEFPHTANSGSWKKTKPRQEMKAIKDLNDEKNKNLRLLCKMARSWKNKSGVAMGGLLIDTLAYNFMKSTTEYDSAGYSSFGYLSRDFFEYLAGQDKQDHYQAPGSNQDVNVKKDFRKKAEEAYNLCVDAIEAEGKAKSNKKWREVYGSNFPKAEEKSVEKAAATWRDTEQFIEDLYPIDVRYNMRLDCDVSQAGYRTDSLFQMLLKKTPLRPDKQLQFQVGETEVPGNYTLLWKVLNQGPEAQRRNEIRGQIVTDEGYRKRNERTSFRGEHFVECYAVQNGVVVARASIDVPIQ</sequence>
<gene>
    <name evidence="3" type="ORF">SAMN05421686_103167</name>
</gene>
<dbReference type="InterPro" id="IPR043519">
    <property type="entry name" value="NT_sf"/>
</dbReference>
<dbReference type="CDD" id="cd05400">
    <property type="entry name" value="NT_2-5OAS_ClassI-CCAase"/>
    <property type="match status" value="1"/>
</dbReference>
<evidence type="ECO:0000313" key="3">
    <source>
        <dbReference type="EMBL" id="SIS66628.1"/>
    </source>
</evidence>
<dbReference type="SUPFAM" id="SSF81301">
    <property type="entry name" value="Nucleotidyltransferase"/>
    <property type="match status" value="1"/>
</dbReference>
<dbReference type="Pfam" id="PF18144">
    <property type="entry name" value="SMODS"/>
    <property type="match status" value="1"/>
</dbReference>
<dbReference type="Pfam" id="PF18134">
    <property type="entry name" value="AGS_C"/>
    <property type="match status" value="1"/>
</dbReference>
<dbReference type="InterPro" id="IPR040511">
    <property type="entry name" value="AGS_C"/>
</dbReference>
<dbReference type="OrthoDB" id="2082416at2"/>
<name>A0A1N7KYG6_9GAMM</name>
<dbReference type="GO" id="GO:0016779">
    <property type="term" value="F:nucleotidyltransferase activity"/>
    <property type="evidence" value="ECO:0007669"/>
    <property type="project" value="InterPro"/>
</dbReference>